<dbReference type="Proteomes" id="UP000320095">
    <property type="component" value="Unassembled WGS sequence"/>
</dbReference>
<organism evidence="1 2">
    <name type="scientific">Mycolicibacterium hodleri</name>
    <dbReference type="NCBI Taxonomy" id="49897"/>
    <lineage>
        <taxon>Bacteria</taxon>
        <taxon>Bacillati</taxon>
        <taxon>Actinomycetota</taxon>
        <taxon>Actinomycetes</taxon>
        <taxon>Mycobacteriales</taxon>
        <taxon>Mycobacteriaceae</taxon>
        <taxon>Mycolicibacterium</taxon>
    </lineage>
</organism>
<name>A0A502DNE0_9MYCO</name>
<comment type="caution">
    <text evidence="1">The sequence shown here is derived from an EMBL/GenBank/DDBJ whole genome shotgun (WGS) entry which is preliminary data.</text>
</comment>
<dbReference type="EMBL" id="RCZG01000023">
    <property type="protein sequence ID" value="TPG26170.1"/>
    <property type="molecule type" value="Genomic_DNA"/>
</dbReference>
<protein>
    <submittedName>
        <fullName evidence="1">Uncharacterized protein</fullName>
    </submittedName>
</protein>
<evidence type="ECO:0000313" key="1">
    <source>
        <dbReference type="EMBL" id="TPG26170.1"/>
    </source>
</evidence>
<gene>
    <name evidence="1" type="ORF">EAH80_29310</name>
</gene>
<reference evidence="1 2" key="1">
    <citation type="journal article" date="2019" name="Environ. Microbiol.">
        <title>Species interactions and distinct microbial communities in high Arctic permafrost affected cryosols are associated with the CH4 and CO2 gas fluxes.</title>
        <authorList>
            <person name="Altshuler I."/>
            <person name="Hamel J."/>
            <person name="Turney S."/>
            <person name="Magnuson E."/>
            <person name="Levesque R."/>
            <person name="Greer C."/>
            <person name="Whyte L.G."/>
        </authorList>
    </citation>
    <scope>NUCLEOTIDE SEQUENCE [LARGE SCALE GENOMIC DNA]</scope>
    <source>
        <strain evidence="1 2">S5.20</strain>
    </source>
</reference>
<accession>A0A502DNE0</accession>
<evidence type="ECO:0000313" key="2">
    <source>
        <dbReference type="Proteomes" id="UP000320095"/>
    </source>
</evidence>
<dbReference type="AlphaFoldDB" id="A0A502DNE0"/>
<keyword evidence="2" id="KW-1185">Reference proteome</keyword>
<sequence length="104" mass="11048">MAVSVELPFEYEPAVAILTMLDVPVSSASSQLAELAGPFEKAWCDDAPGTEPLHVGAAAATPAKPSALTANPAATSNVFPKETILTIDFPHFRFTSWWSDARAM</sequence>
<proteinExistence type="predicted"/>